<reference evidence="10 11" key="1">
    <citation type="submission" date="2023-07" db="EMBL/GenBank/DDBJ databases">
        <authorList>
            <person name="Girao M."/>
            <person name="Carvalho M.F."/>
        </authorList>
    </citation>
    <scope>NUCLEOTIDE SEQUENCE [LARGE SCALE GENOMIC DNA]</scope>
    <source>
        <strain evidence="10 11">YIM65754</strain>
    </source>
</reference>
<evidence type="ECO:0000313" key="10">
    <source>
        <dbReference type="EMBL" id="MEE2060450.1"/>
    </source>
</evidence>
<feature type="transmembrane region" description="Helical" evidence="8">
    <location>
        <begin position="412"/>
        <end position="438"/>
    </location>
</feature>
<dbReference type="PANTHER" id="PTHR33362:SF5">
    <property type="entry name" value="C4-DICARBOXYLATE TRAP TRANSPORTER LARGE PERMEASE PROTEIN DCTM"/>
    <property type="match status" value="1"/>
</dbReference>
<dbReference type="PANTHER" id="PTHR33362">
    <property type="entry name" value="SIALIC ACID TRAP TRANSPORTER PERMEASE PROTEIN SIAT-RELATED"/>
    <property type="match status" value="1"/>
</dbReference>
<feature type="transmembrane region" description="Helical" evidence="8">
    <location>
        <begin position="135"/>
        <end position="156"/>
    </location>
</feature>
<feature type="transmembrane region" description="Helical" evidence="8">
    <location>
        <begin position="359"/>
        <end position="379"/>
    </location>
</feature>
<dbReference type="InterPro" id="IPR010656">
    <property type="entry name" value="DctM"/>
</dbReference>
<feature type="transmembrane region" description="Helical" evidence="8">
    <location>
        <begin position="270"/>
        <end position="289"/>
    </location>
</feature>
<evidence type="ECO:0000259" key="9">
    <source>
        <dbReference type="Pfam" id="PF06808"/>
    </source>
</evidence>
<dbReference type="EMBL" id="JAUTXY010000013">
    <property type="protein sequence ID" value="MEE2060450.1"/>
    <property type="molecule type" value="Genomic_DNA"/>
</dbReference>
<sequence>MTVMMVVSLVLVLFFVLLAIETPIFLALGGAGVIGIVLLRGTDAGTSVLASAPYNSTSSFTLAVIPMYVLLGMLALHGGLAERVYRVGSNALRSLPGGMGIATVAACAGFAAVSGSSIGTAASIGRTSVGEMRRYGYPAGFAAGIVAGAGTLGILIPPSSALVIYAVLSGESVAKLLTAGIIPGVMLACLMALYVFVRARRVSSEPQVALAEELALASGGVSVSESGTALRTNGSSNVVVAPRPVPSEDSGDSGSNENAHFTRGQLTRSVVWIGMIFVAIFVGIFTGLFTVTESAAIGALLALVMLLVENFRTGWRGLWDRVREATLESAAVTSMSFSLLVGASVFSTFLVMARIPAKFGAWLTGLQIPPILIVVLILAALIPLGMFLETMSIMVIFVPLVHPVVVDMGYSGLWFAILFVIMIELGLITPPVGMNVFVVSTTAKVKLETVFAGAMPMCAIMIGAVALLIAFPDIVTWLPSLADEP</sequence>
<accession>A0ABU7LFX8</accession>
<evidence type="ECO:0000256" key="1">
    <source>
        <dbReference type="ARBA" id="ARBA00004429"/>
    </source>
</evidence>
<keyword evidence="11" id="KW-1185">Reference proteome</keyword>
<proteinExistence type="predicted"/>
<feature type="transmembrane region" description="Helical" evidence="8">
    <location>
        <begin position="386"/>
        <end position="406"/>
    </location>
</feature>
<evidence type="ECO:0000256" key="8">
    <source>
        <dbReference type="SAM" id="Phobius"/>
    </source>
</evidence>
<feature type="domain" description="TRAP C4-dicarboxylate transport system permease DctM subunit" evidence="9">
    <location>
        <begin position="11"/>
        <end position="473"/>
    </location>
</feature>
<evidence type="ECO:0000313" key="11">
    <source>
        <dbReference type="Proteomes" id="UP001336020"/>
    </source>
</evidence>
<comment type="subcellular location">
    <subcellularLocation>
        <location evidence="1">Cell inner membrane</location>
        <topology evidence="1">Multi-pass membrane protein</topology>
    </subcellularLocation>
</comment>
<keyword evidence="6 8" id="KW-0472">Membrane</keyword>
<keyword evidence="3" id="KW-0997">Cell inner membrane</keyword>
<dbReference type="InterPro" id="IPR004681">
    <property type="entry name" value="TRAP_DctM"/>
</dbReference>
<evidence type="ECO:0000256" key="3">
    <source>
        <dbReference type="ARBA" id="ARBA00022519"/>
    </source>
</evidence>
<protein>
    <submittedName>
        <fullName evidence="10">TRAP transporter large permease subunit</fullName>
    </submittedName>
</protein>
<evidence type="ECO:0000256" key="6">
    <source>
        <dbReference type="ARBA" id="ARBA00023136"/>
    </source>
</evidence>
<feature type="transmembrane region" description="Helical" evidence="8">
    <location>
        <begin position="295"/>
        <end position="311"/>
    </location>
</feature>
<keyword evidence="4 8" id="KW-0812">Transmembrane</keyword>
<dbReference type="RefSeq" id="WP_330135639.1">
    <property type="nucleotide sequence ID" value="NZ_JAUTXY010000013.1"/>
</dbReference>
<gene>
    <name evidence="10" type="ORF">Q7514_23285</name>
</gene>
<feature type="transmembrane region" description="Helical" evidence="8">
    <location>
        <begin position="6"/>
        <end position="39"/>
    </location>
</feature>
<name>A0ABU7LFX8_9NOCA</name>
<comment type="caution">
    <text evidence="10">The sequence shown here is derived from an EMBL/GenBank/DDBJ whole genome shotgun (WGS) entry which is preliminary data.</text>
</comment>
<feature type="region of interest" description="Disordered" evidence="7">
    <location>
        <begin position="237"/>
        <end position="260"/>
    </location>
</feature>
<keyword evidence="5 8" id="KW-1133">Transmembrane helix</keyword>
<feature type="transmembrane region" description="Helical" evidence="8">
    <location>
        <begin position="332"/>
        <end position="353"/>
    </location>
</feature>
<dbReference type="Pfam" id="PF06808">
    <property type="entry name" value="DctM"/>
    <property type="match status" value="1"/>
</dbReference>
<keyword evidence="2" id="KW-1003">Cell membrane</keyword>
<evidence type="ECO:0000256" key="4">
    <source>
        <dbReference type="ARBA" id="ARBA00022692"/>
    </source>
</evidence>
<feature type="transmembrane region" description="Helical" evidence="8">
    <location>
        <begin position="176"/>
        <end position="197"/>
    </location>
</feature>
<feature type="transmembrane region" description="Helical" evidence="8">
    <location>
        <begin position="60"/>
        <end position="80"/>
    </location>
</feature>
<dbReference type="Proteomes" id="UP001336020">
    <property type="component" value="Unassembled WGS sequence"/>
</dbReference>
<evidence type="ECO:0000256" key="2">
    <source>
        <dbReference type="ARBA" id="ARBA00022475"/>
    </source>
</evidence>
<feature type="transmembrane region" description="Helical" evidence="8">
    <location>
        <begin position="100"/>
        <end position="123"/>
    </location>
</feature>
<evidence type="ECO:0000256" key="5">
    <source>
        <dbReference type="ARBA" id="ARBA00022989"/>
    </source>
</evidence>
<organism evidence="10 11">
    <name type="scientific">Rhodococcus artemisiae</name>
    <dbReference type="NCBI Taxonomy" id="714159"/>
    <lineage>
        <taxon>Bacteria</taxon>
        <taxon>Bacillati</taxon>
        <taxon>Actinomycetota</taxon>
        <taxon>Actinomycetes</taxon>
        <taxon>Mycobacteriales</taxon>
        <taxon>Nocardiaceae</taxon>
        <taxon>Rhodococcus</taxon>
    </lineage>
</organism>
<feature type="transmembrane region" description="Helical" evidence="8">
    <location>
        <begin position="450"/>
        <end position="471"/>
    </location>
</feature>
<evidence type="ECO:0000256" key="7">
    <source>
        <dbReference type="SAM" id="MobiDB-lite"/>
    </source>
</evidence>